<dbReference type="AlphaFoldDB" id="A0A5C3PX62"/>
<reference evidence="1 2" key="1">
    <citation type="journal article" date="2019" name="Nat. Ecol. Evol.">
        <title>Megaphylogeny resolves global patterns of mushroom evolution.</title>
        <authorList>
            <person name="Varga T."/>
            <person name="Krizsan K."/>
            <person name="Foldi C."/>
            <person name="Dima B."/>
            <person name="Sanchez-Garcia M."/>
            <person name="Sanchez-Ramirez S."/>
            <person name="Szollosi G.J."/>
            <person name="Szarkandi J.G."/>
            <person name="Papp V."/>
            <person name="Albert L."/>
            <person name="Andreopoulos W."/>
            <person name="Angelini C."/>
            <person name="Antonin V."/>
            <person name="Barry K.W."/>
            <person name="Bougher N.L."/>
            <person name="Buchanan P."/>
            <person name="Buyck B."/>
            <person name="Bense V."/>
            <person name="Catcheside P."/>
            <person name="Chovatia M."/>
            <person name="Cooper J."/>
            <person name="Damon W."/>
            <person name="Desjardin D."/>
            <person name="Finy P."/>
            <person name="Geml J."/>
            <person name="Haridas S."/>
            <person name="Hughes K."/>
            <person name="Justo A."/>
            <person name="Karasinski D."/>
            <person name="Kautmanova I."/>
            <person name="Kiss B."/>
            <person name="Kocsube S."/>
            <person name="Kotiranta H."/>
            <person name="LaButti K.M."/>
            <person name="Lechner B.E."/>
            <person name="Liimatainen K."/>
            <person name="Lipzen A."/>
            <person name="Lukacs Z."/>
            <person name="Mihaltcheva S."/>
            <person name="Morgado L.N."/>
            <person name="Niskanen T."/>
            <person name="Noordeloos M.E."/>
            <person name="Ohm R.A."/>
            <person name="Ortiz-Santana B."/>
            <person name="Ovrebo C."/>
            <person name="Racz N."/>
            <person name="Riley R."/>
            <person name="Savchenko A."/>
            <person name="Shiryaev A."/>
            <person name="Soop K."/>
            <person name="Spirin V."/>
            <person name="Szebenyi C."/>
            <person name="Tomsovsky M."/>
            <person name="Tulloss R.E."/>
            <person name="Uehling J."/>
            <person name="Grigoriev I.V."/>
            <person name="Vagvolgyi C."/>
            <person name="Papp T."/>
            <person name="Martin F.M."/>
            <person name="Miettinen O."/>
            <person name="Hibbett D.S."/>
            <person name="Nagy L.G."/>
        </authorList>
    </citation>
    <scope>NUCLEOTIDE SEQUENCE [LARGE SCALE GENOMIC DNA]</scope>
    <source>
        <strain evidence="1 2">HHB13444</strain>
    </source>
</reference>
<evidence type="ECO:0000313" key="1">
    <source>
        <dbReference type="EMBL" id="TFK93387.1"/>
    </source>
</evidence>
<organism evidence="1 2">
    <name type="scientific">Polyporus arcularius HHB13444</name>
    <dbReference type="NCBI Taxonomy" id="1314778"/>
    <lineage>
        <taxon>Eukaryota</taxon>
        <taxon>Fungi</taxon>
        <taxon>Dikarya</taxon>
        <taxon>Basidiomycota</taxon>
        <taxon>Agaricomycotina</taxon>
        <taxon>Agaricomycetes</taxon>
        <taxon>Polyporales</taxon>
        <taxon>Polyporaceae</taxon>
        <taxon>Polyporus</taxon>
    </lineage>
</organism>
<dbReference type="Proteomes" id="UP000308197">
    <property type="component" value="Unassembled WGS sequence"/>
</dbReference>
<name>A0A5C3PX62_9APHY</name>
<sequence length="149" mass="16584">MNMKSGQISASWQVVAVNGTVIFWDEGHSFISPIVSTANEEYRQMNGVRGVTGSWRGYAEKDERRRCMNVWPLRGSHTRAEGLGCEYYMEQGAFAVVREWPEREGGQGAASLRLGYGVKRAPNRLRRLPCSQAMILDLAKDDEVSGAGI</sequence>
<keyword evidence="2" id="KW-1185">Reference proteome</keyword>
<evidence type="ECO:0000313" key="2">
    <source>
        <dbReference type="Proteomes" id="UP000308197"/>
    </source>
</evidence>
<protein>
    <submittedName>
        <fullName evidence="1">Uncharacterized protein</fullName>
    </submittedName>
</protein>
<dbReference type="InParanoid" id="A0A5C3PX62"/>
<gene>
    <name evidence="1" type="ORF">K466DRAFT_120584</name>
</gene>
<accession>A0A5C3PX62</accession>
<proteinExistence type="predicted"/>
<dbReference type="EMBL" id="ML210982">
    <property type="protein sequence ID" value="TFK93387.1"/>
    <property type="molecule type" value="Genomic_DNA"/>
</dbReference>